<protein>
    <submittedName>
        <fullName evidence="1">Uncharacterized protein</fullName>
    </submittedName>
</protein>
<proteinExistence type="predicted"/>
<dbReference type="GO" id="GO:0030286">
    <property type="term" value="C:dynein complex"/>
    <property type="evidence" value="ECO:0007669"/>
    <property type="project" value="InterPro"/>
</dbReference>
<evidence type="ECO:0000313" key="1">
    <source>
        <dbReference type="Ensembl" id="ENSSGRP00000093389.1"/>
    </source>
</evidence>
<name>A0A672RWV9_SINGR</name>
<evidence type="ECO:0000313" key="2">
    <source>
        <dbReference type="Proteomes" id="UP000472262"/>
    </source>
</evidence>
<dbReference type="PANTHER" id="PTHR22878:SF71">
    <property type="entry name" value="DYNEIN, AXONEMAL, HEAVY CHAIN 3"/>
    <property type="match status" value="1"/>
</dbReference>
<reference evidence="1" key="1">
    <citation type="submission" date="2025-08" db="UniProtKB">
        <authorList>
            <consortium name="Ensembl"/>
        </authorList>
    </citation>
    <scope>IDENTIFICATION</scope>
</reference>
<dbReference type="Proteomes" id="UP000472262">
    <property type="component" value="Unassembled WGS sequence"/>
</dbReference>
<dbReference type="GO" id="GO:0045505">
    <property type="term" value="F:dynein intermediate chain binding"/>
    <property type="evidence" value="ECO:0007669"/>
    <property type="project" value="InterPro"/>
</dbReference>
<dbReference type="GO" id="GO:0007018">
    <property type="term" value="P:microtubule-based movement"/>
    <property type="evidence" value="ECO:0007669"/>
    <property type="project" value="InterPro"/>
</dbReference>
<dbReference type="AlphaFoldDB" id="A0A672RWV9"/>
<reference evidence="1" key="2">
    <citation type="submission" date="2025-09" db="UniProtKB">
        <authorList>
            <consortium name="Ensembl"/>
        </authorList>
    </citation>
    <scope>IDENTIFICATION</scope>
</reference>
<keyword evidence="2" id="KW-1185">Reference proteome</keyword>
<dbReference type="InterPro" id="IPR026983">
    <property type="entry name" value="DHC"/>
</dbReference>
<dbReference type="GO" id="GO:0051959">
    <property type="term" value="F:dynein light intermediate chain binding"/>
    <property type="evidence" value="ECO:0007669"/>
    <property type="project" value="InterPro"/>
</dbReference>
<dbReference type="PANTHER" id="PTHR22878">
    <property type="entry name" value="DYNEIN HEAVY CHAIN 6, AXONEMAL-LIKE-RELATED"/>
    <property type="match status" value="1"/>
</dbReference>
<dbReference type="Ensembl" id="ENSSGRT00000099387.1">
    <property type="protein sequence ID" value="ENSSGRP00000093389.1"/>
    <property type="gene ID" value="ENSSGRG00000046766.1"/>
</dbReference>
<organism evidence="1 2">
    <name type="scientific">Sinocyclocheilus grahami</name>
    <name type="common">Dianchi golden-line fish</name>
    <name type="synonym">Barbus grahami</name>
    <dbReference type="NCBI Taxonomy" id="75366"/>
    <lineage>
        <taxon>Eukaryota</taxon>
        <taxon>Metazoa</taxon>
        <taxon>Chordata</taxon>
        <taxon>Craniata</taxon>
        <taxon>Vertebrata</taxon>
        <taxon>Euteleostomi</taxon>
        <taxon>Actinopterygii</taxon>
        <taxon>Neopterygii</taxon>
        <taxon>Teleostei</taxon>
        <taxon>Ostariophysi</taxon>
        <taxon>Cypriniformes</taxon>
        <taxon>Cyprinidae</taxon>
        <taxon>Cyprininae</taxon>
        <taxon>Sinocyclocheilus</taxon>
    </lineage>
</organism>
<accession>A0A672RWV9</accession>
<sequence>MFLCFLQMKANSSPDAGCAGRLPRLPPLPASQKPSDLYEVCIHLYNSQYPPLLQNHSRTLAVPYKELRHHRSPSESIGNNYSPRGQNLKIQHLQRRHHSLQCPPVARILYECLIHTQPCLNTYIHTHFQCRYVYYITEGVYGHMLTPQPPEQITAILKLLPSRFQGDERKMQKMPEDLLEEVQRDYEFNLRKSIVDYILLDPAERERLSVSAVPRPFPSRVIRAPVPWSESYREAHSWQTENLCTVNPMMLHVQDLWMSSFTSLRFVRLDDLLSADLPLLPAEFEELVRRQCQNTRDELLNTWLPRCASLFVTFKDSWLPLVPKKASISPVKAQKLFYSVAALMSLQLRSLVVASLLDLLQFFQLHQDGNDFGEYFDELKYTQRPLLLVKLRLEDPKIAFEPSLESCWELIQHAFTQIIDSAHNIPRVHAHMLKDDLPMNSVVIVYKLSTTEELVELNQYLRHTSEVTVHKLRHEIEEAVKRLDFLLDYATLPGTNILCVMCACKYCVYGNTILLKYTTNTNISNILIMWFSVTVPQSRFGAVWDLWEHFFFKTPLKSFSLHRGGYEVVQHFDPLA</sequence>